<dbReference type="EMBL" id="CP042265">
    <property type="protein sequence ID" value="QDY71310.1"/>
    <property type="molecule type" value="Genomic_DNA"/>
</dbReference>
<accession>A0A5B8JAX5</accession>
<keyword evidence="2" id="KW-0614">Plasmid</keyword>
<protein>
    <submittedName>
        <fullName evidence="2">Uncharacterized protein</fullName>
    </submittedName>
</protein>
<evidence type="ECO:0000313" key="2">
    <source>
        <dbReference type="EMBL" id="QDY71310.1"/>
    </source>
</evidence>
<dbReference type="RefSeq" id="WP_146366726.1">
    <property type="nucleotide sequence ID" value="NZ_CP042265.1"/>
</dbReference>
<keyword evidence="3" id="KW-1185">Reference proteome</keyword>
<proteinExistence type="predicted"/>
<evidence type="ECO:0000256" key="1">
    <source>
        <dbReference type="SAM" id="MobiDB-lite"/>
    </source>
</evidence>
<organism evidence="2 3">
    <name type="scientific">Qingshengfaniella alkalisoli</name>
    <dbReference type="NCBI Taxonomy" id="2599296"/>
    <lineage>
        <taxon>Bacteria</taxon>
        <taxon>Pseudomonadati</taxon>
        <taxon>Pseudomonadota</taxon>
        <taxon>Alphaproteobacteria</taxon>
        <taxon>Rhodobacterales</taxon>
        <taxon>Paracoccaceae</taxon>
        <taxon>Qingshengfaniella</taxon>
    </lineage>
</organism>
<feature type="region of interest" description="Disordered" evidence="1">
    <location>
        <begin position="51"/>
        <end position="70"/>
    </location>
</feature>
<geneLocation type="plasmid" evidence="2 3">
    <name>unnamed4</name>
</geneLocation>
<reference evidence="2 3" key="1">
    <citation type="submission" date="2019-07" db="EMBL/GenBank/DDBJ databases">
        <title>Litoreibacter alkalisoli sp. nov., isolated from saline-alkaline soil.</title>
        <authorList>
            <person name="Wang S."/>
            <person name="Xu L."/>
            <person name="Xing Y.-T."/>
            <person name="Sun J.-Q."/>
        </authorList>
    </citation>
    <scope>NUCLEOTIDE SEQUENCE [LARGE SCALE GENOMIC DNA]</scope>
    <source>
        <strain evidence="2 3">LN3S51</strain>
        <plasmid evidence="2 3">unnamed4</plasmid>
    </source>
</reference>
<dbReference type="KEGG" id="lit:FPZ52_16525"/>
<name>A0A5B8JAX5_9RHOB</name>
<dbReference type="Proteomes" id="UP000318483">
    <property type="component" value="Plasmid unnamed4"/>
</dbReference>
<dbReference type="AlphaFoldDB" id="A0A5B8JAX5"/>
<evidence type="ECO:0000313" key="3">
    <source>
        <dbReference type="Proteomes" id="UP000318483"/>
    </source>
</evidence>
<gene>
    <name evidence="2" type="ORF">FPZ52_16525</name>
</gene>
<sequence>MVVELGDTVVTIPMAALKAGDIDVEKIVQRGEHEKVLPDLMARNRYEFPVMGPGPDRRAGCDLPVGSRQH</sequence>